<reference evidence="1 2" key="1">
    <citation type="submission" date="2016-11" db="EMBL/GenBank/DDBJ databases">
        <title>Rhizobium leguminosarum bv. viciae strain Vaf12 isolated from Vavilovia formosa root nodules from Russia, Dagestan.</title>
        <authorList>
            <person name="Kimeklis A."/>
        </authorList>
    </citation>
    <scope>NUCLEOTIDE SEQUENCE [LARGE SCALE GENOMIC DNA]</scope>
    <source>
        <strain evidence="1 2">Vaf-108</strain>
    </source>
</reference>
<dbReference type="AlphaFoldDB" id="A0A1L3Z7F9"/>
<dbReference type="Proteomes" id="UP000183050">
    <property type="component" value="Chromosome"/>
</dbReference>
<proteinExistence type="predicted"/>
<evidence type="ECO:0000313" key="1">
    <source>
        <dbReference type="EMBL" id="API51575.1"/>
    </source>
</evidence>
<sequence>MLDKHRRARHRYLIVTFVLTCSPISTRASGDCQSDQPSGICIVSTLAAERREQELKWTTSEALVEASQKAIERLAKEKRADLDVIGTARFEKATALELIGRLDDARGAYATVCQDSGNSKDTPLCGLAQLRGMLLDTEKDELIKFATNAVKASGIDPDAVDEIQADRLLANATGPYSREFRLESAAALAFITRDDDLDRATKLALVVLANVEKGDIIARNDITSSAHVIDHLIGTSPGTWEDKPDGFKDVEYADRVYEVSKKLFGSDNARNYDALDELETVLWNSRFDAMQKEVDHTDDAIDGDPLAGLAIGESTASIDMRISELLKSLHDLINRDPNFNRRERHLADLSLSASVADGQGEFAKQILFERDALIVDAVAQGKLPVAVKFESAVAIVEDSIKDGSDTSDAEGKLDDVEKDVRKLSEDSAQLPRAFLALASARRTLADSNADIAKDQLDRALILIGRAEELAADRSEEESGVGFPDLFSERRSIEDEIEKLSKQ</sequence>
<name>A0A1L3Z7F9_RHILE</name>
<evidence type="ECO:0000313" key="2">
    <source>
        <dbReference type="Proteomes" id="UP000183050"/>
    </source>
</evidence>
<gene>
    <name evidence="1" type="ORF">BMW22_08035</name>
</gene>
<organism evidence="1 2">
    <name type="scientific">Rhizobium leguminosarum</name>
    <dbReference type="NCBI Taxonomy" id="384"/>
    <lineage>
        <taxon>Bacteria</taxon>
        <taxon>Pseudomonadati</taxon>
        <taxon>Pseudomonadota</taxon>
        <taxon>Alphaproteobacteria</taxon>
        <taxon>Hyphomicrobiales</taxon>
        <taxon>Rhizobiaceae</taxon>
        <taxon>Rhizobium/Agrobacterium group</taxon>
        <taxon>Rhizobium</taxon>
    </lineage>
</organism>
<dbReference type="EMBL" id="CP018228">
    <property type="protein sequence ID" value="API51575.1"/>
    <property type="molecule type" value="Genomic_DNA"/>
</dbReference>
<accession>A0A1L3Z7F9</accession>
<protein>
    <submittedName>
        <fullName evidence="1">Uncharacterized protein</fullName>
    </submittedName>
</protein>